<organism evidence="7 8">
    <name type="scientific">Cimex lectularius</name>
    <name type="common">Bed bug</name>
    <name type="synonym">Acanthia lectularia</name>
    <dbReference type="NCBI Taxonomy" id="79782"/>
    <lineage>
        <taxon>Eukaryota</taxon>
        <taxon>Metazoa</taxon>
        <taxon>Ecdysozoa</taxon>
        <taxon>Arthropoda</taxon>
        <taxon>Hexapoda</taxon>
        <taxon>Insecta</taxon>
        <taxon>Pterygota</taxon>
        <taxon>Neoptera</taxon>
        <taxon>Paraneoptera</taxon>
        <taxon>Hemiptera</taxon>
        <taxon>Heteroptera</taxon>
        <taxon>Panheteroptera</taxon>
        <taxon>Cimicomorpha</taxon>
        <taxon>Cimicidae</taxon>
        <taxon>Cimex</taxon>
    </lineage>
</organism>
<name>A0A8I6SKY9_CIMLE</name>
<dbReference type="EnsemblMetazoa" id="XM_024228568.1">
    <property type="protein sequence ID" value="XP_024084336.1"/>
    <property type="gene ID" value="LOC112127490"/>
</dbReference>
<evidence type="ECO:0000256" key="2">
    <source>
        <dbReference type="ARBA" id="ARBA00022801"/>
    </source>
</evidence>
<keyword evidence="3" id="KW-0720">Serine protease</keyword>
<dbReference type="GeneID" id="112127490"/>
<evidence type="ECO:0000313" key="8">
    <source>
        <dbReference type="Proteomes" id="UP000494040"/>
    </source>
</evidence>
<dbReference type="InterPro" id="IPR009003">
    <property type="entry name" value="Peptidase_S1_PA"/>
</dbReference>
<dbReference type="RefSeq" id="XP_024084336.1">
    <property type="nucleotide sequence ID" value="XM_024228568.1"/>
</dbReference>
<dbReference type="SUPFAM" id="SSF50494">
    <property type="entry name" value="Trypsin-like serine proteases"/>
    <property type="match status" value="1"/>
</dbReference>
<dbReference type="Proteomes" id="UP000494040">
    <property type="component" value="Unassembled WGS sequence"/>
</dbReference>
<dbReference type="KEGG" id="clec:112127490"/>
<dbReference type="InterPro" id="IPR018114">
    <property type="entry name" value="TRYPSIN_HIS"/>
</dbReference>
<dbReference type="PANTHER" id="PTHR24276">
    <property type="entry name" value="POLYSERASE-RELATED"/>
    <property type="match status" value="1"/>
</dbReference>
<dbReference type="Gene3D" id="2.40.10.10">
    <property type="entry name" value="Trypsin-like serine proteases"/>
    <property type="match status" value="1"/>
</dbReference>
<evidence type="ECO:0000313" key="7">
    <source>
        <dbReference type="EnsemblMetazoa" id="XP_024084336.1"/>
    </source>
</evidence>
<dbReference type="Pfam" id="PF00089">
    <property type="entry name" value="Trypsin"/>
    <property type="match status" value="1"/>
</dbReference>
<keyword evidence="5" id="KW-0732">Signal</keyword>
<feature type="signal peptide" evidence="5">
    <location>
        <begin position="1"/>
        <end position="19"/>
    </location>
</feature>
<dbReference type="GO" id="GO:0006508">
    <property type="term" value="P:proteolysis"/>
    <property type="evidence" value="ECO:0007669"/>
    <property type="project" value="UniProtKB-KW"/>
</dbReference>
<dbReference type="AlphaFoldDB" id="A0A8I6SKY9"/>
<evidence type="ECO:0000256" key="3">
    <source>
        <dbReference type="ARBA" id="ARBA00022825"/>
    </source>
</evidence>
<evidence type="ECO:0000259" key="6">
    <source>
        <dbReference type="Pfam" id="PF00089"/>
    </source>
</evidence>
<dbReference type="OrthoDB" id="5565075at2759"/>
<keyword evidence="4" id="KW-1015">Disulfide bond</keyword>
<dbReference type="InterPro" id="IPR043504">
    <property type="entry name" value="Peptidase_S1_PA_chymotrypsin"/>
</dbReference>
<keyword evidence="8" id="KW-1185">Reference proteome</keyword>
<evidence type="ECO:0000256" key="1">
    <source>
        <dbReference type="ARBA" id="ARBA00022670"/>
    </source>
</evidence>
<dbReference type="GO" id="GO:0004252">
    <property type="term" value="F:serine-type endopeptidase activity"/>
    <property type="evidence" value="ECO:0007669"/>
    <property type="project" value="InterPro"/>
</dbReference>
<keyword evidence="1" id="KW-0645">Protease</keyword>
<evidence type="ECO:0000256" key="4">
    <source>
        <dbReference type="ARBA" id="ARBA00023157"/>
    </source>
</evidence>
<dbReference type="PANTHER" id="PTHR24276:SF98">
    <property type="entry name" value="FI18310P1-RELATED"/>
    <property type="match status" value="1"/>
</dbReference>
<feature type="chain" id="PRO_5035179340" description="Peptidase S1 domain-containing protein" evidence="5">
    <location>
        <begin position="20"/>
        <end position="138"/>
    </location>
</feature>
<reference evidence="7" key="1">
    <citation type="submission" date="2022-01" db="UniProtKB">
        <authorList>
            <consortium name="EnsemblMetazoa"/>
        </authorList>
    </citation>
    <scope>IDENTIFICATION</scope>
</reference>
<sequence>MNFIIVSCVLFFLIFLHSSENVSEKYLTKSMSVYTQVLTKLANAEPLEIRSAPFIVGVMVMVNESLFSICTGTLIDLSWVLTAAHCFDDTTDVMVAGGIDDVHKTKEHYQLKMVEKKIRHHKFLNKYHFYDIGLLKVF</sequence>
<feature type="domain" description="Peptidase S1" evidence="6">
    <location>
        <begin position="48"/>
        <end position="137"/>
    </location>
</feature>
<dbReference type="InterPro" id="IPR050430">
    <property type="entry name" value="Peptidase_S1"/>
</dbReference>
<accession>A0A8I6SKY9</accession>
<proteinExistence type="predicted"/>
<protein>
    <recommendedName>
        <fullName evidence="6">Peptidase S1 domain-containing protein</fullName>
    </recommendedName>
</protein>
<keyword evidence="2" id="KW-0378">Hydrolase</keyword>
<dbReference type="PROSITE" id="PS00134">
    <property type="entry name" value="TRYPSIN_HIS"/>
    <property type="match status" value="1"/>
</dbReference>
<dbReference type="InterPro" id="IPR001254">
    <property type="entry name" value="Trypsin_dom"/>
</dbReference>
<evidence type="ECO:0000256" key="5">
    <source>
        <dbReference type="SAM" id="SignalP"/>
    </source>
</evidence>